<reference evidence="2 3" key="1">
    <citation type="submission" date="2020-07" db="EMBL/GenBank/DDBJ databases">
        <title>Novel species isolated from subtropical streams in China.</title>
        <authorList>
            <person name="Lu H."/>
        </authorList>
    </citation>
    <scope>NUCLEOTIDE SEQUENCE [LARGE SCALE GENOMIC DNA]</scope>
    <source>
        <strain evidence="2 3">FT3S</strain>
    </source>
</reference>
<dbReference type="PROSITE" id="PS50883">
    <property type="entry name" value="EAL"/>
    <property type="match status" value="1"/>
</dbReference>
<evidence type="ECO:0000259" key="1">
    <source>
        <dbReference type="PROSITE" id="PS50883"/>
    </source>
</evidence>
<protein>
    <submittedName>
        <fullName evidence="2">EAL domain-containing protein</fullName>
    </submittedName>
</protein>
<dbReference type="CDD" id="cd01948">
    <property type="entry name" value="EAL"/>
    <property type="match status" value="1"/>
</dbReference>
<organism evidence="2 3">
    <name type="scientific">Rugamonas fusca</name>
    <dbReference type="NCBI Taxonomy" id="2758568"/>
    <lineage>
        <taxon>Bacteria</taxon>
        <taxon>Pseudomonadati</taxon>
        <taxon>Pseudomonadota</taxon>
        <taxon>Betaproteobacteria</taxon>
        <taxon>Burkholderiales</taxon>
        <taxon>Oxalobacteraceae</taxon>
        <taxon>Telluria group</taxon>
        <taxon>Rugamonas</taxon>
    </lineage>
</organism>
<dbReference type="Proteomes" id="UP000566711">
    <property type="component" value="Unassembled WGS sequence"/>
</dbReference>
<dbReference type="RefSeq" id="WP_182218285.1">
    <property type="nucleotide sequence ID" value="NZ_JACEZS010000010.1"/>
</dbReference>
<proteinExistence type="predicted"/>
<dbReference type="InterPro" id="IPR050706">
    <property type="entry name" value="Cyclic-di-GMP_PDE-like"/>
</dbReference>
<sequence length="262" mass="28934">MQNDVRAELELQGELRLALERRQFTLAYQPKVDAHSGAIVALEALLRWQHPRLGWVSPARFIPVAEHYGLMGEIGNWVLQEAIAQLARWRAMGLALRMSINVSPQQLESDDLVSRVYTLLNAHQLEARQVCLEVTESTAMLRPSHTRALLGQLRALGVELSIDDFGTGHSGLSYLYRLPVTELKIDRSFVIALDEGSLPVIEATVKMAKAYGLRVVAEGVELPQQQQALLACGCDEFQGYLFGRPVPAAEIETILLAAQAAA</sequence>
<dbReference type="Gene3D" id="3.20.20.450">
    <property type="entry name" value="EAL domain"/>
    <property type="match status" value="1"/>
</dbReference>
<dbReference type="PANTHER" id="PTHR33121:SF71">
    <property type="entry name" value="OXYGEN SENSOR PROTEIN DOSP"/>
    <property type="match status" value="1"/>
</dbReference>
<gene>
    <name evidence="2" type="ORF">H3H36_13295</name>
</gene>
<evidence type="ECO:0000313" key="2">
    <source>
        <dbReference type="EMBL" id="MBA5606326.1"/>
    </source>
</evidence>
<name>A0A7W2EI52_9BURK</name>
<dbReference type="InterPro" id="IPR001633">
    <property type="entry name" value="EAL_dom"/>
</dbReference>
<dbReference type="EMBL" id="JACEZS010000010">
    <property type="protein sequence ID" value="MBA5606326.1"/>
    <property type="molecule type" value="Genomic_DNA"/>
</dbReference>
<accession>A0A7W2EI52</accession>
<dbReference type="InterPro" id="IPR035919">
    <property type="entry name" value="EAL_sf"/>
</dbReference>
<dbReference type="Pfam" id="PF00563">
    <property type="entry name" value="EAL"/>
    <property type="match status" value="1"/>
</dbReference>
<evidence type="ECO:0000313" key="3">
    <source>
        <dbReference type="Proteomes" id="UP000566711"/>
    </source>
</evidence>
<feature type="domain" description="EAL" evidence="1">
    <location>
        <begin position="8"/>
        <end position="259"/>
    </location>
</feature>
<dbReference type="PANTHER" id="PTHR33121">
    <property type="entry name" value="CYCLIC DI-GMP PHOSPHODIESTERASE PDEF"/>
    <property type="match status" value="1"/>
</dbReference>
<dbReference type="GO" id="GO:0071111">
    <property type="term" value="F:cyclic-guanylate-specific phosphodiesterase activity"/>
    <property type="evidence" value="ECO:0007669"/>
    <property type="project" value="InterPro"/>
</dbReference>
<comment type="caution">
    <text evidence="2">The sequence shown here is derived from an EMBL/GenBank/DDBJ whole genome shotgun (WGS) entry which is preliminary data.</text>
</comment>
<dbReference type="SMART" id="SM00052">
    <property type="entry name" value="EAL"/>
    <property type="match status" value="1"/>
</dbReference>
<keyword evidence="3" id="KW-1185">Reference proteome</keyword>
<dbReference type="SUPFAM" id="SSF141868">
    <property type="entry name" value="EAL domain-like"/>
    <property type="match status" value="1"/>
</dbReference>
<dbReference type="AlphaFoldDB" id="A0A7W2EI52"/>